<evidence type="ECO:0000313" key="2">
    <source>
        <dbReference type="EMBL" id="KJF41982.1"/>
    </source>
</evidence>
<name>A0A0D8J500_9BACT</name>
<dbReference type="SUPFAM" id="SSF48695">
    <property type="entry name" value="Multiheme cytochromes"/>
    <property type="match status" value="1"/>
</dbReference>
<protein>
    <submittedName>
        <fullName evidence="2">Uncharacterized protein</fullName>
    </submittedName>
</protein>
<sequence>MGPGGADGADGTDGTDGVDGQVTCLVCHSGTNMEAKQGQFWMSAHAVGAIAVDYAGGRQSCAQCHSHEGFVQFATLGEVLGDISNPSAWECNTCHGLHETFEGQDYALRLYAPVNPVFDNTLTMDLGGNSNLCANCHQSRRAEPGYGMTVAPTDSFEITSSHYGPHHGAQGNVVAGMGFAEIPGSVAYPEQGSSKHLTQASCVGCHMAEFTDEEGGHSFIPSVAACNECHDADLDDYNYGGVQTEVHEMLVELRDQLLALGVIEGDDEHGYHPVNSRDYPDGGVFPTVQVQAFFNWVGLEEDRSLGVHNPKYVKALLRNSIEAMEAELNALAAN</sequence>
<evidence type="ECO:0000256" key="1">
    <source>
        <dbReference type="ARBA" id="ARBA00022729"/>
    </source>
</evidence>
<dbReference type="EMBL" id="JRHC01000007">
    <property type="protein sequence ID" value="KJF41982.1"/>
    <property type="molecule type" value="Genomic_DNA"/>
</dbReference>
<proteinExistence type="predicted"/>
<keyword evidence="3" id="KW-1185">Reference proteome</keyword>
<dbReference type="Gene3D" id="1.10.1130.10">
    <property type="entry name" value="Flavocytochrome C3, Chain A"/>
    <property type="match status" value="1"/>
</dbReference>
<accession>A0A0D8J500</accession>
<reference evidence="2 3" key="1">
    <citation type="submission" date="2014-09" db="EMBL/GenBank/DDBJ databases">
        <title>Draft Genome Sequence of Draconibacterium sp. JN14CK-3.</title>
        <authorList>
            <person name="Dong C."/>
            <person name="Lai Q."/>
            <person name="Shao Z."/>
        </authorList>
    </citation>
    <scope>NUCLEOTIDE SEQUENCE [LARGE SCALE GENOMIC DNA]</scope>
    <source>
        <strain evidence="2 3">JN14CK-3</strain>
    </source>
</reference>
<dbReference type="PANTHER" id="PTHR35038">
    <property type="entry name" value="DISSIMILATORY SULFITE REDUCTASE SIRA"/>
    <property type="match status" value="1"/>
</dbReference>
<dbReference type="STRING" id="1544798.LH29_22100"/>
<keyword evidence="1" id="KW-0732">Signal</keyword>
<dbReference type="GO" id="GO:0016491">
    <property type="term" value="F:oxidoreductase activity"/>
    <property type="evidence" value="ECO:0007669"/>
    <property type="project" value="TreeGrafter"/>
</dbReference>
<dbReference type="Proteomes" id="UP000032544">
    <property type="component" value="Unassembled WGS sequence"/>
</dbReference>
<dbReference type="PANTHER" id="PTHR35038:SF6">
    <property type="entry name" value="SURFACE LOCALIZED DECAHEME CYTOCHROME C LIPOPROTEIN"/>
    <property type="match status" value="1"/>
</dbReference>
<comment type="caution">
    <text evidence="2">The sequence shown here is derived from an EMBL/GenBank/DDBJ whole genome shotgun (WGS) entry which is preliminary data.</text>
</comment>
<evidence type="ECO:0000313" key="3">
    <source>
        <dbReference type="Proteomes" id="UP000032544"/>
    </source>
</evidence>
<organism evidence="2 3">
    <name type="scientific">Draconibacterium sediminis</name>
    <dbReference type="NCBI Taxonomy" id="1544798"/>
    <lineage>
        <taxon>Bacteria</taxon>
        <taxon>Pseudomonadati</taxon>
        <taxon>Bacteroidota</taxon>
        <taxon>Bacteroidia</taxon>
        <taxon>Marinilabiliales</taxon>
        <taxon>Prolixibacteraceae</taxon>
        <taxon>Draconibacterium</taxon>
    </lineage>
</organism>
<dbReference type="InterPro" id="IPR036280">
    <property type="entry name" value="Multihaem_cyt_sf"/>
</dbReference>
<dbReference type="AlphaFoldDB" id="A0A0D8J500"/>
<gene>
    <name evidence="2" type="ORF">LH29_22100</name>
</gene>
<dbReference type="InterPro" id="IPR051829">
    <property type="entry name" value="Multiheme_Cytochr_ET"/>
</dbReference>